<dbReference type="GO" id="GO:0043752">
    <property type="term" value="F:adenosylcobinamide kinase activity"/>
    <property type="evidence" value="ECO:0007669"/>
    <property type="project" value="UniProtKB-EC"/>
</dbReference>
<evidence type="ECO:0000256" key="19">
    <source>
        <dbReference type="PIRSR" id="PIRSR006135-2"/>
    </source>
</evidence>
<comment type="caution">
    <text evidence="20">The sequence shown here is derived from an EMBL/GenBank/DDBJ whole genome shotgun (WGS) entry which is preliminary data.</text>
</comment>
<dbReference type="PANTHER" id="PTHR34848">
    <property type="match status" value="1"/>
</dbReference>
<evidence type="ECO:0000256" key="7">
    <source>
        <dbReference type="ARBA" id="ARBA00007490"/>
    </source>
</evidence>
<feature type="binding site" evidence="19">
    <location>
        <begin position="50"/>
        <end position="52"/>
    </location>
    <ligand>
        <name>GTP</name>
        <dbReference type="ChEBI" id="CHEBI:37565"/>
    </ligand>
</feature>
<comment type="catalytic activity">
    <reaction evidence="1">
        <text>adenosylcob(III)inamide + ATP = adenosylcob(III)inamide phosphate + ADP + H(+)</text>
        <dbReference type="Rhea" id="RHEA:15769"/>
        <dbReference type="ChEBI" id="CHEBI:2480"/>
        <dbReference type="ChEBI" id="CHEBI:15378"/>
        <dbReference type="ChEBI" id="CHEBI:30616"/>
        <dbReference type="ChEBI" id="CHEBI:58502"/>
        <dbReference type="ChEBI" id="CHEBI:456216"/>
        <dbReference type="EC" id="2.7.1.156"/>
    </reaction>
</comment>
<gene>
    <name evidence="20" type="primary">cobU</name>
    <name evidence="20" type="ORF">GS601_20060</name>
</gene>
<evidence type="ECO:0000256" key="14">
    <source>
        <dbReference type="ARBA" id="ARBA00022840"/>
    </source>
</evidence>
<evidence type="ECO:0000256" key="15">
    <source>
        <dbReference type="ARBA" id="ARBA00023134"/>
    </source>
</evidence>
<comment type="pathway">
    <text evidence="5">Cofactor biosynthesis; adenosylcobalamin biosynthesis; adenosylcobalamin from cob(II)yrinate a,c-diamide: step 6/7.</text>
</comment>
<evidence type="ECO:0000256" key="11">
    <source>
        <dbReference type="ARBA" id="ARBA00022679"/>
    </source>
</evidence>
<comment type="function">
    <text evidence="4">Catalyzes ATP-dependent phosphorylation of adenosylcobinamide and addition of GMP to adenosylcobinamide phosphate.</text>
</comment>
<comment type="similarity">
    <text evidence="7">Belongs to the CobU/CobP family.</text>
</comment>
<dbReference type="InterPro" id="IPR027417">
    <property type="entry name" value="P-loop_NTPase"/>
</dbReference>
<feature type="binding site" evidence="19">
    <location>
        <begin position="16"/>
        <end position="23"/>
    </location>
    <ligand>
        <name>GTP</name>
        <dbReference type="ChEBI" id="CHEBI:37565"/>
    </ligand>
</feature>
<dbReference type="EC" id="2.7.1.156" evidence="8"/>
<evidence type="ECO:0000313" key="21">
    <source>
        <dbReference type="Proteomes" id="UP000646053"/>
    </source>
</evidence>
<keyword evidence="21" id="KW-1185">Reference proteome</keyword>
<keyword evidence="10" id="KW-0169">Cobalamin biosynthesis</keyword>
<dbReference type="AlphaFoldDB" id="A0A8J8CLE7"/>
<feature type="binding site" evidence="19">
    <location>
        <position position="101"/>
    </location>
    <ligand>
        <name>GTP</name>
        <dbReference type="ChEBI" id="CHEBI:37565"/>
    </ligand>
</feature>
<keyword evidence="11 20" id="KW-0808">Transferase</keyword>
<dbReference type="EC" id="2.7.7.62" evidence="9"/>
<comment type="catalytic activity">
    <reaction evidence="3">
        <text>adenosylcob(III)inamide + GTP = adenosylcob(III)inamide phosphate + GDP + H(+)</text>
        <dbReference type="Rhea" id="RHEA:15765"/>
        <dbReference type="ChEBI" id="CHEBI:2480"/>
        <dbReference type="ChEBI" id="CHEBI:15378"/>
        <dbReference type="ChEBI" id="CHEBI:37565"/>
        <dbReference type="ChEBI" id="CHEBI:58189"/>
        <dbReference type="ChEBI" id="CHEBI:58502"/>
        <dbReference type="EC" id="2.7.1.156"/>
    </reaction>
</comment>
<evidence type="ECO:0000256" key="12">
    <source>
        <dbReference type="ARBA" id="ARBA00022741"/>
    </source>
</evidence>
<dbReference type="GO" id="GO:0008820">
    <property type="term" value="F:cobinamide phosphate guanylyltransferase activity"/>
    <property type="evidence" value="ECO:0007669"/>
    <property type="project" value="UniProtKB-EC"/>
</dbReference>
<dbReference type="PIRSF" id="PIRSF006135">
    <property type="entry name" value="CobU"/>
    <property type="match status" value="1"/>
</dbReference>
<dbReference type="NCBIfam" id="NF004469">
    <property type="entry name" value="PRK05800.1"/>
    <property type="match status" value="1"/>
</dbReference>
<keyword evidence="13 20" id="KW-0418">Kinase</keyword>
<dbReference type="EMBL" id="WVIE01000033">
    <property type="protein sequence ID" value="NDJ19551.1"/>
    <property type="molecule type" value="Genomic_DNA"/>
</dbReference>
<reference evidence="20" key="1">
    <citation type="submission" date="2019-12" db="EMBL/GenBank/DDBJ databases">
        <title>High-Quality draft genome sequences of three cyanobacteria isolated from the limestone walls of the Old Cathedral of Coimbra.</title>
        <authorList>
            <person name="Tiago I."/>
            <person name="Soares F."/>
            <person name="Portugal A."/>
        </authorList>
    </citation>
    <scope>NUCLEOTIDE SEQUENCE</scope>
    <source>
        <strain evidence="20">A</strain>
    </source>
</reference>
<dbReference type="PANTHER" id="PTHR34848:SF1">
    <property type="entry name" value="BIFUNCTIONAL ADENOSYLCOBALAMIN BIOSYNTHESIS PROTEIN COBU"/>
    <property type="match status" value="1"/>
</dbReference>
<evidence type="ECO:0000256" key="16">
    <source>
        <dbReference type="ARBA" id="ARBA00029570"/>
    </source>
</evidence>
<evidence type="ECO:0000256" key="13">
    <source>
        <dbReference type="ARBA" id="ARBA00022777"/>
    </source>
</evidence>
<dbReference type="GO" id="GO:0009236">
    <property type="term" value="P:cobalamin biosynthetic process"/>
    <property type="evidence" value="ECO:0007669"/>
    <property type="project" value="UniProtKB-UniPathway"/>
</dbReference>
<feature type="active site" description="GMP-histidine intermediate" evidence="18">
    <location>
        <position position="68"/>
    </location>
</feature>
<dbReference type="Gene3D" id="3.40.50.300">
    <property type="entry name" value="P-loop containing nucleotide triphosphate hydrolases"/>
    <property type="match status" value="1"/>
</dbReference>
<evidence type="ECO:0000256" key="6">
    <source>
        <dbReference type="ARBA" id="ARBA00005159"/>
    </source>
</evidence>
<proteinExistence type="inferred from homology"/>
<evidence type="ECO:0000256" key="8">
    <source>
        <dbReference type="ARBA" id="ARBA00012016"/>
    </source>
</evidence>
<keyword evidence="20" id="KW-0548">Nucleotidyltransferase</keyword>
<keyword evidence="14" id="KW-0067">ATP-binding</keyword>
<accession>A0A8J8CLE7</accession>
<evidence type="ECO:0000256" key="2">
    <source>
        <dbReference type="ARBA" id="ARBA00000711"/>
    </source>
</evidence>
<dbReference type="SUPFAM" id="SSF52540">
    <property type="entry name" value="P-loop containing nucleoside triphosphate hydrolases"/>
    <property type="match status" value="1"/>
</dbReference>
<dbReference type="UniPathway" id="UPA00148">
    <property type="reaction ID" value="UER00236"/>
</dbReference>
<keyword evidence="15 19" id="KW-0342">GTP-binding</keyword>
<evidence type="ECO:0000313" key="20">
    <source>
        <dbReference type="EMBL" id="NDJ19551.1"/>
    </source>
</evidence>
<keyword evidence="12 19" id="KW-0547">Nucleotide-binding</keyword>
<comment type="pathway">
    <text evidence="6">Cofactor biosynthesis; adenosylcobalamin biosynthesis; adenosylcobalamin from cob(II)yrinate a,c-diamide: step 5/7.</text>
</comment>
<evidence type="ECO:0000256" key="17">
    <source>
        <dbReference type="ARBA" id="ARBA00030571"/>
    </source>
</evidence>
<dbReference type="CDD" id="cd00544">
    <property type="entry name" value="CobU"/>
    <property type="match status" value="1"/>
</dbReference>
<sequence length="198" mass="22425">MPEQRNSDNRIILVTGATKSGKSEWAEHLATQAEQNAEKANVQKSVIYVATARPQLDDREWQARLDLHRQRRPHHWKTWAVESDLPSIFLGATETDCLLIDSLGTWLANVLEQDDEMWQHNLKTFLQNLRNAKSDVILVAEETGWGVVPAYPLGRLFRDRLGHLIRCVGTIADTVYLVTGGHVLNLSQLGFPLDQHLS</sequence>
<evidence type="ECO:0000256" key="4">
    <source>
        <dbReference type="ARBA" id="ARBA00003889"/>
    </source>
</evidence>
<organism evidence="20 21">
    <name type="scientific">Myxacorys almedinensis A</name>
    <dbReference type="NCBI Taxonomy" id="2690445"/>
    <lineage>
        <taxon>Bacteria</taxon>
        <taxon>Bacillati</taxon>
        <taxon>Cyanobacteriota</taxon>
        <taxon>Cyanophyceae</taxon>
        <taxon>Leptolyngbyales</taxon>
        <taxon>Leptolyngbyaceae</taxon>
        <taxon>Myxacorys</taxon>
        <taxon>Myxacorys almedinensis</taxon>
    </lineage>
</organism>
<evidence type="ECO:0000256" key="5">
    <source>
        <dbReference type="ARBA" id="ARBA00004692"/>
    </source>
</evidence>
<dbReference type="Proteomes" id="UP000646053">
    <property type="component" value="Unassembled WGS sequence"/>
</dbReference>
<dbReference type="InterPro" id="IPR003203">
    <property type="entry name" value="CobU/CobP"/>
</dbReference>
<protein>
    <recommendedName>
        <fullName evidence="16">Adenosylcobinamide kinase</fullName>
        <ecNumber evidence="8">2.7.1.156</ecNumber>
        <ecNumber evidence="9">2.7.7.62</ecNumber>
    </recommendedName>
    <alternativeName>
        <fullName evidence="17">Adenosylcobinamide-phosphate guanylyltransferase</fullName>
    </alternativeName>
</protein>
<name>A0A8J8CLE7_9CYAN</name>
<evidence type="ECO:0000256" key="18">
    <source>
        <dbReference type="PIRSR" id="PIRSR006135-1"/>
    </source>
</evidence>
<feature type="binding site" evidence="19">
    <location>
        <begin position="69"/>
        <end position="72"/>
    </location>
    <ligand>
        <name>GTP</name>
        <dbReference type="ChEBI" id="CHEBI:37565"/>
    </ligand>
</feature>
<evidence type="ECO:0000256" key="10">
    <source>
        <dbReference type="ARBA" id="ARBA00022573"/>
    </source>
</evidence>
<dbReference type="Pfam" id="PF02283">
    <property type="entry name" value="CobU"/>
    <property type="match status" value="1"/>
</dbReference>
<dbReference type="GO" id="GO:0005525">
    <property type="term" value="F:GTP binding"/>
    <property type="evidence" value="ECO:0007669"/>
    <property type="project" value="UniProtKB-KW"/>
</dbReference>
<evidence type="ECO:0000256" key="3">
    <source>
        <dbReference type="ARBA" id="ARBA00001522"/>
    </source>
</evidence>
<comment type="catalytic activity">
    <reaction evidence="2">
        <text>adenosylcob(III)inamide phosphate + GTP + H(+) = adenosylcob(III)inamide-GDP + diphosphate</text>
        <dbReference type="Rhea" id="RHEA:22712"/>
        <dbReference type="ChEBI" id="CHEBI:15378"/>
        <dbReference type="ChEBI" id="CHEBI:33019"/>
        <dbReference type="ChEBI" id="CHEBI:37565"/>
        <dbReference type="ChEBI" id="CHEBI:58502"/>
        <dbReference type="ChEBI" id="CHEBI:60487"/>
        <dbReference type="EC" id="2.7.7.62"/>
    </reaction>
</comment>
<dbReference type="GO" id="GO:0005524">
    <property type="term" value="F:ATP binding"/>
    <property type="evidence" value="ECO:0007669"/>
    <property type="project" value="UniProtKB-KW"/>
</dbReference>
<evidence type="ECO:0000256" key="1">
    <source>
        <dbReference type="ARBA" id="ARBA00000312"/>
    </source>
</evidence>
<evidence type="ECO:0000256" key="9">
    <source>
        <dbReference type="ARBA" id="ARBA00012523"/>
    </source>
</evidence>